<keyword evidence="5" id="KW-0833">Ubl conjugation pathway</keyword>
<organism evidence="10">
    <name type="scientific">Timema californicum</name>
    <name type="common">California timema</name>
    <name type="synonym">Walking stick</name>
    <dbReference type="NCBI Taxonomy" id="61474"/>
    <lineage>
        <taxon>Eukaryota</taxon>
        <taxon>Metazoa</taxon>
        <taxon>Ecdysozoa</taxon>
        <taxon>Arthropoda</taxon>
        <taxon>Hexapoda</taxon>
        <taxon>Insecta</taxon>
        <taxon>Pterygota</taxon>
        <taxon>Neoptera</taxon>
        <taxon>Polyneoptera</taxon>
        <taxon>Phasmatodea</taxon>
        <taxon>Timematodea</taxon>
        <taxon>Timematoidea</taxon>
        <taxon>Timematidae</taxon>
        <taxon>Timema</taxon>
    </lineage>
</organism>
<dbReference type="Gene3D" id="3.10.20.90">
    <property type="entry name" value="Phosphatidylinositol 3-kinase Catalytic Subunit, Chain A, domain 1"/>
    <property type="match status" value="2"/>
</dbReference>
<evidence type="ECO:0000259" key="8">
    <source>
        <dbReference type="Pfam" id="PF12436"/>
    </source>
</evidence>
<dbReference type="InterPro" id="IPR029346">
    <property type="entry name" value="USP_C"/>
</dbReference>
<evidence type="ECO:0000256" key="3">
    <source>
        <dbReference type="ARBA" id="ARBA00012759"/>
    </source>
</evidence>
<dbReference type="Pfam" id="PF12436">
    <property type="entry name" value="USP7_ICP0_bdg"/>
    <property type="match status" value="1"/>
</dbReference>
<dbReference type="FunFam" id="3.10.20.90:FF:000057">
    <property type="entry name" value="Putative ubiquitin carboxyl-terminal hydrolase 7"/>
    <property type="match status" value="1"/>
</dbReference>
<evidence type="ECO:0000313" key="10">
    <source>
        <dbReference type="EMBL" id="CAD7574601.1"/>
    </source>
</evidence>
<dbReference type="EMBL" id="OE182477">
    <property type="protein sequence ID" value="CAD7574601.1"/>
    <property type="molecule type" value="Genomic_DNA"/>
</dbReference>
<name>A0A7R9P901_TIMCA</name>
<feature type="domain" description="Ubiquitin carboxyl-terminal hydrolase C-terminal" evidence="9">
    <location>
        <begin position="133"/>
        <end position="343"/>
    </location>
</feature>
<dbReference type="Pfam" id="PF14533">
    <property type="entry name" value="USP7_C2"/>
    <property type="match status" value="1"/>
</dbReference>
<keyword evidence="4" id="KW-0645">Protease</keyword>
<proteinExistence type="inferred from homology"/>
<evidence type="ECO:0000256" key="1">
    <source>
        <dbReference type="ARBA" id="ARBA00000707"/>
    </source>
</evidence>
<evidence type="ECO:0000256" key="6">
    <source>
        <dbReference type="ARBA" id="ARBA00022801"/>
    </source>
</evidence>
<sequence length="359" mass="41906">MVERIENYSEPLEKVLEELMDGDIIVFQKDERDDLYDLATCREYFRDLFHRVEVTFCDKMIPNDSGFTIELSQRMTYDQMARAVAQRVGTDPYLLQFFKCQNYKDSPGHPLRCTYEGTLKELLVYCKPKTPKKIFYQQLSIRINELENKKQFKCIWVGPKLKEEKELILYPNKNGTVADLLEEARKQVELSENGTGKLRIFEINCNKIASGPKEDTLLEALNSTGTKVYRIEEVPKDELNLADDEMLIPVAHFYKDIFSTFGIPFFIKGEPFSKVKDRLLKKLGIQEKEFEKFKFALVILGRPQFINEDVESFMSLQDFKTHTSQGSTAPRPWLGLEHVNKAPKRSRFNFVEKAIKIYN</sequence>
<comment type="catalytic activity">
    <reaction evidence="1">
        <text>Thiol-dependent hydrolysis of ester, thioester, amide, peptide and isopeptide bonds formed by the C-terminal Gly of ubiquitin (a 76-residue protein attached to proteins as an intracellular targeting signal).</text>
        <dbReference type="EC" id="3.4.19.12"/>
    </reaction>
</comment>
<evidence type="ECO:0000256" key="2">
    <source>
        <dbReference type="ARBA" id="ARBA00009085"/>
    </source>
</evidence>
<feature type="domain" description="Ubiquitin carboxyl-terminal hydrolase 7 ICP0-binding" evidence="8">
    <location>
        <begin position="5"/>
        <end position="123"/>
    </location>
</feature>
<protein>
    <recommendedName>
        <fullName evidence="3">ubiquitinyl hydrolase 1</fullName>
        <ecNumber evidence="3">3.4.19.12</ecNumber>
    </recommendedName>
</protein>
<dbReference type="GO" id="GO:0006508">
    <property type="term" value="P:proteolysis"/>
    <property type="evidence" value="ECO:0007669"/>
    <property type="project" value="UniProtKB-KW"/>
</dbReference>
<keyword evidence="6" id="KW-0378">Hydrolase</keyword>
<comment type="similarity">
    <text evidence="2">Belongs to the peptidase C19 family.</text>
</comment>
<reference evidence="10" key="1">
    <citation type="submission" date="2020-11" db="EMBL/GenBank/DDBJ databases">
        <authorList>
            <person name="Tran Van P."/>
        </authorList>
    </citation>
    <scope>NUCLEOTIDE SEQUENCE</scope>
</reference>
<dbReference type="AlphaFoldDB" id="A0A7R9P901"/>
<evidence type="ECO:0000256" key="4">
    <source>
        <dbReference type="ARBA" id="ARBA00022670"/>
    </source>
</evidence>
<dbReference type="InterPro" id="IPR024729">
    <property type="entry name" value="USP7_ICP0-binding_dom"/>
</dbReference>
<gene>
    <name evidence="10" type="ORF">TCMB3V08_LOCUS7210</name>
</gene>
<dbReference type="EC" id="3.4.19.12" evidence="3"/>
<accession>A0A7R9P901</accession>
<keyword evidence="7" id="KW-0788">Thiol protease</keyword>
<dbReference type="GO" id="GO:0004843">
    <property type="term" value="F:cysteine-type deubiquitinase activity"/>
    <property type="evidence" value="ECO:0007669"/>
    <property type="project" value="UniProtKB-EC"/>
</dbReference>
<evidence type="ECO:0000256" key="5">
    <source>
        <dbReference type="ARBA" id="ARBA00022786"/>
    </source>
</evidence>
<evidence type="ECO:0000259" key="9">
    <source>
        <dbReference type="Pfam" id="PF14533"/>
    </source>
</evidence>
<evidence type="ECO:0000256" key="7">
    <source>
        <dbReference type="ARBA" id="ARBA00022807"/>
    </source>
</evidence>